<comment type="caution">
    <text evidence="5">The sequence shown here is derived from an EMBL/GenBank/DDBJ whole genome shotgun (WGS) entry which is preliminary data.</text>
</comment>
<comment type="similarity">
    <text evidence="1">Belongs to the S-100 family.</text>
</comment>
<dbReference type="InterPro" id="IPR034325">
    <property type="entry name" value="S-100_dom"/>
</dbReference>
<protein>
    <recommendedName>
        <fullName evidence="4">EF-hand domain-containing protein</fullName>
    </recommendedName>
</protein>
<reference evidence="5" key="1">
    <citation type="thesis" date="2020" institute="ProQuest LLC" country="789 East Eisenhower Parkway, Ann Arbor, MI, USA">
        <title>Comparative Genomics and Chromosome Evolution.</title>
        <authorList>
            <person name="Mudd A.B."/>
        </authorList>
    </citation>
    <scope>NUCLEOTIDE SEQUENCE</scope>
    <source>
        <strain evidence="5">237g6f4</strain>
        <tissue evidence="5">Blood</tissue>
    </source>
</reference>
<accession>A0AAV6YNN2</accession>
<dbReference type="PANTHER" id="PTHR11639">
    <property type="entry name" value="S100 CALCIUM-BINDING PROTEIN"/>
    <property type="match status" value="1"/>
</dbReference>
<keyword evidence="2" id="KW-0479">Metal-binding</keyword>
<dbReference type="SMART" id="SM01394">
    <property type="entry name" value="S_100"/>
    <property type="match status" value="1"/>
</dbReference>
<dbReference type="Proteomes" id="UP000824782">
    <property type="component" value="Unassembled WGS sequence"/>
</dbReference>
<dbReference type="PROSITE" id="PS50222">
    <property type="entry name" value="EF_HAND_2"/>
    <property type="match status" value="1"/>
</dbReference>
<dbReference type="EMBL" id="WNYA01062110">
    <property type="protein sequence ID" value="KAG8535613.1"/>
    <property type="molecule type" value="Genomic_DNA"/>
</dbReference>
<keyword evidence="3" id="KW-0106">Calcium</keyword>
<evidence type="ECO:0000256" key="2">
    <source>
        <dbReference type="ARBA" id="ARBA00022723"/>
    </source>
</evidence>
<proteinExistence type="inferred from homology"/>
<evidence type="ECO:0000313" key="5">
    <source>
        <dbReference type="EMBL" id="KAG8535613.1"/>
    </source>
</evidence>
<evidence type="ECO:0000256" key="1">
    <source>
        <dbReference type="ARBA" id="ARBA00007323"/>
    </source>
</evidence>
<dbReference type="InterPro" id="IPR002048">
    <property type="entry name" value="EF_hand_dom"/>
</dbReference>
<feature type="domain" description="EF-hand" evidence="4">
    <location>
        <begin position="48"/>
        <end position="83"/>
    </location>
</feature>
<dbReference type="SUPFAM" id="SSF47473">
    <property type="entry name" value="EF-hand"/>
    <property type="match status" value="1"/>
</dbReference>
<dbReference type="InterPro" id="IPR018247">
    <property type="entry name" value="EF_Hand_1_Ca_BS"/>
</dbReference>
<dbReference type="GO" id="GO:0046914">
    <property type="term" value="F:transition metal ion binding"/>
    <property type="evidence" value="ECO:0007669"/>
    <property type="project" value="InterPro"/>
</dbReference>
<dbReference type="PANTHER" id="PTHR11639:SF134">
    <property type="entry name" value="PROTEIN S100-A1-RELATED"/>
    <property type="match status" value="1"/>
</dbReference>
<keyword evidence="6" id="KW-1185">Reference proteome</keyword>
<evidence type="ECO:0000259" key="4">
    <source>
        <dbReference type="PROSITE" id="PS50222"/>
    </source>
</evidence>
<dbReference type="GO" id="GO:0005509">
    <property type="term" value="F:calcium ion binding"/>
    <property type="evidence" value="ECO:0007669"/>
    <property type="project" value="InterPro"/>
</dbReference>
<dbReference type="GO" id="GO:0048306">
    <property type="term" value="F:calcium-dependent protein binding"/>
    <property type="evidence" value="ECO:0007669"/>
    <property type="project" value="TreeGrafter"/>
</dbReference>
<dbReference type="CDD" id="cd00213">
    <property type="entry name" value="S-100"/>
    <property type="match status" value="1"/>
</dbReference>
<dbReference type="InterPro" id="IPR013787">
    <property type="entry name" value="S100_Ca-bd_sub"/>
</dbReference>
<dbReference type="Pfam" id="PF01023">
    <property type="entry name" value="S_100"/>
    <property type="match status" value="1"/>
</dbReference>
<dbReference type="InterPro" id="IPR011992">
    <property type="entry name" value="EF-hand-dom_pair"/>
</dbReference>
<sequence>MTLQDQMIEMIKVYKHYAAADGIQGSLSKDELATLASEQFPALCQNQKKADILKGIFGEMDMDGDNKISFKEFVIFIGCLTIALQESLCP</sequence>
<name>A0AAV6YNN2_ENGPU</name>
<gene>
    <name evidence="5" type="ORF">GDO81_028152</name>
</gene>
<dbReference type="AlphaFoldDB" id="A0AAV6YNN2"/>
<dbReference type="Gene3D" id="1.10.238.10">
    <property type="entry name" value="EF-hand"/>
    <property type="match status" value="1"/>
</dbReference>
<dbReference type="PROSITE" id="PS00018">
    <property type="entry name" value="EF_HAND_1"/>
    <property type="match status" value="1"/>
</dbReference>
<dbReference type="Pfam" id="PF13202">
    <property type="entry name" value="EF-hand_5"/>
    <property type="match status" value="1"/>
</dbReference>
<organism evidence="5 6">
    <name type="scientific">Engystomops pustulosus</name>
    <name type="common">Tungara frog</name>
    <name type="synonym">Physalaemus pustulosus</name>
    <dbReference type="NCBI Taxonomy" id="76066"/>
    <lineage>
        <taxon>Eukaryota</taxon>
        <taxon>Metazoa</taxon>
        <taxon>Chordata</taxon>
        <taxon>Craniata</taxon>
        <taxon>Vertebrata</taxon>
        <taxon>Euteleostomi</taxon>
        <taxon>Amphibia</taxon>
        <taxon>Batrachia</taxon>
        <taxon>Anura</taxon>
        <taxon>Neobatrachia</taxon>
        <taxon>Hyloidea</taxon>
        <taxon>Leptodactylidae</taxon>
        <taxon>Leiuperinae</taxon>
        <taxon>Engystomops</taxon>
    </lineage>
</organism>
<evidence type="ECO:0000256" key="3">
    <source>
        <dbReference type="ARBA" id="ARBA00022837"/>
    </source>
</evidence>
<evidence type="ECO:0000313" key="6">
    <source>
        <dbReference type="Proteomes" id="UP000824782"/>
    </source>
</evidence>